<accession>A0ABV3U0U3</accession>
<evidence type="ECO:0000256" key="2">
    <source>
        <dbReference type="ARBA" id="ARBA00004791"/>
    </source>
</evidence>
<keyword evidence="6 11" id="KW-0547">Nucleotide-binding</keyword>
<keyword evidence="5 11" id="KW-0808">Transferase</keyword>
<evidence type="ECO:0000259" key="13">
    <source>
        <dbReference type="Pfam" id="PF00696"/>
    </source>
</evidence>
<evidence type="ECO:0000256" key="6">
    <source>
        <dbReference type="ARBA" id="ARBA00022741"/>
    </source>
</evidence>
<evidence type="ECO:0000256" key="1">
    <source>
        <dbReference type="ARBA" id="ARBA00004496"/>
    </source>
</evidence>
<comment type="pathway">
    <text evidence="2 11">Pyrimidine metabolism; CTP biosynthesis via de novo pathway; UDP from UMP (UMPK route): step 1/1.</text>
</comment>
<dbReference type="InterPro" id="IPR015963">
    <property type="entry name" value="Uridylate_kinase_bac"/>
</dbReference>
<comment type="catalytic activity">
    <reaction evidence="10 11">
        <text>UMP + ATP = UDP + ADP</text>
        <dbReference type="Rhea" id="RHEA:24400"/>
        <dbReference type="ChEBI" id="CHEBI:30616"/>
        <dbReference type="ChEBI" id="CHEBI:57865"/>
        <dbReference type="ChEBI" id="CHEBI:58223"/>
        <dbReference type="ChEBI" id="CHEBI:456216"/>
        <dbReference type="EC" id="2.7.4.22"/>
    </reaction>
</comment>
<dbReference type="GO" id="GO:0033862">
    <property type="term" value="F:UMP kinase activity"/>
    <property type="evidence" value="ECO:0007669"/>
    <property type="project" value="UniProtKB-EC"/>
</dbReference>
<evidence type="ECO:0000256" key="4">
    <source>
        <dbReference type="ARBA" id="ARBA00022490"/>
    </source>
</evidence>
<evidence type="ECO:0000256" key="12">
    <source>
        <dbReference type="SAM" id="Phobius"/>
    </source>
</evidence>
<feature type="region of interest" description="Involved in allosteric activation by GTP" evidence="11">
    <location>
        <begin position="24"/>
        <end position="29"/>
    </location>
</feature>
<keyword evidence="7 11" id="KW-0418">Kinase</keyword>
<dbReference type="HAMAP" id="MF_01220_B">
    <property type="entry name" value="PyrH_B"/>
    <property type="match status" value="1"/>
</dbReference>
<feature type="binding site" evidence="11">
    <location>
        <begin position="139"/>
        <end position="146"/>
    </location>
    <ligand>
        <name>UMP</name>
        <dbReference type="ChEBI" id="CHEBI:57865"/>
    </ligand>
</feature>
<evidence type="ECO:0000256" key="10">
    <source>
        <dbReference type="ARBA" id="ARBA00047767"/>
    </source>
</evidence>
<sequence length="250" mass="26890">MSSQSRDKKYKRILLKLSGEALMGSLGFGIDPKVLDRMALEVGQLVGIGVQVGLVVGGGNLFRGAALQTAGLDRVTGDHMGMLATVMNALALRDALERSNIKSSVMSAIPMSGVVDHYDRRKAIRALTRGEVVIFAAGTGNPFFTTDSAAVLRGIEVDADLVLKATKVDGVYSADPMRDPDAVKYDYLSYDEVLDKKLEVMDLTAICLCRDHNMPLRVFAMEQQGALLNIVVGGEEGTLVATAKREEKKA</sequence>
<dbReference type="NCBIfam" id="TIGR02075">
    <property type="entry name" value="pyrH_bact"/>
    <property type="match status" value="1"/>
</dbReference>
<dbReference type="Gene3D" id="3.40.1160.10">
    <property type="entry name" value="Acetylglutamate kinase-like"/>
    <property type="match status" value="1"/>
</dbReference>
<keyword evidence="9 11" id="KW-0665">Pyrimidine biosynthesis</keyword>
<feature type="binding site" evidence="11">
    <location>
        <position position="59"/>
    </location>
    <ligand>
        <name>ATP</name>
        <dbReference type="ChEBI" id="CHEBI:30616"/>
    </ligand>
</feature>
<feature type="binding site" evidence="11">
    <location>
        <position position="172"/>
    </location>
    <ligand>
        <name>ATP</name>
        <dbReference type="ChEBI" id="CHEBI:30616"/>
    </ligand>
</feature>
<evidence type="ECO:0000256" key="5">
    <source>
        <dbReference type="ARBA" id="ARBA00022679"/>
    </source>
</evidence>
<evidence type="ECO:0000256" key="3">
    <source>
        <dbReference type="ARBA" id="ARBA00007614"/>
    </source>
</evidence>
<feature type="binding site" evidence="11">
    <location>
        <position position="63"/>
    </location>
    <ligand>
        <name>ATP</name>
        <dbReference type="ChEBI" id="CHEBI:30616"/>
    </ligand>
</feature>
<dbReference type="SUPFAM" id="SSF53633">
    <property type="entry name" value="Carbamate kinase-like"/>
    <property type="match status" value="1"/>
</dbReference>
<evidence type="ECO:0000256" key="7">
    <source>
        <dbReference type="ARBA" id="ARBA00022777"/>
    </source>
</evidence>
<evidence type="ECO:0000313" key="15">
    <source>
        <dbReference type="Proteomes" id="UP001557485"/>
    </source>
</evidence>
<dbReference type="CDD" id="cd04254">
    <property type="entry name" value="AAK_UMPK-PyrH-Ec"/>
    <property type="match status" value="1"/>
</dbReference>
<comment type="activity regulation">
    <text evidence="11">Allosterically activated by GTP. Inhibited by UTP.</text>
</comment>
<feature type="binding site" evidence="11">
    <location>
        <position position="166"/>
    </location>
    <ligand>
        <name>ATP</name>
        <dbReference type="ChEBI" id="CHEBI:30616"/>
    </ligand>
</feature>
<comment type="function">
    <text evidence="11">Catalyzes the reversible phosphorylation of UMP to UDP.</text>
</comment>
<comment type="subunit">
    <text evidence="11">Homohexamer.</text>
</comment>
<evidence type="ECO:0000256" key="9">
    <source>
        <dbReference type="ARBA" id="ARBA00022975"/>
    </source>
</evidence>
<gene>
    <name evidence="11 14" type="primary">pyrH</name>
    <name evidence="14" type="ORF">AB4876_00965</name>
</gene>
<dbReference type="InterPro" id="IPR011817">
    <property type="entry name" value="Uridylate_kinase"/>
</dbReference>
<keyword evidence="4 11" id="KW-0963">Cytoplasm</keyword>
<dbReference type="Proteomes" id="UP001557485">
    <property type="component" value="Unassembled WGS sequence"/>
</dbReference>
<dbReference type="InterPro" id="IPR036393">
    <property type="entry name" value="AceGlu_kinase-like_sf"/>
</dbReference>
<dbReference type="PIRSF" id="PIRSF005650">
    <property type="entry name" value="Uridylate_kin"/>
    <property type="match status" value="1"/>
</dbReference>
<comment type="subcellular location">
    <subcellularLocation>
        <location evidence="1 11">Cytoplasm</location>
    </subcellularLocation>
</comment>
<evidence type="ECO:0000256" key="8">
    <source>
        <dbReference type="ARBA" id="ARBA00022840"/>
    </source>
</evidence>
<dbReference type="EC" id="2.7.4.22" evidence="11"/>
<organism evidence="14 15">
    <name type="scientific">Zhongshania guokunii</name>
    <dbReference type="NCBI Taxonomy" id="641783"/>
    <lineage>
        <taxon>Bacteria</taxon>
        <taxon>Pseudomonadati</taxon>
        <taxon>Pseudomonadota</taxon>
        <taxon>Gammaproteobacteria</taxon>
        <taxon>Cellvibrionales</taxon>
        <taxon>Spongiibacteraceae</taxon>
        <taxon>Zhongshania</taxon>
    </lineage>
</organism>
<feature type="transmembrane region" description="Helical" evidence="12">
    <location>
        <begin position="42"/>
        <end position="62"/>
    </location>
</feature>
<comment type="caution">
    <text evidence="14">The sequence shown here is derived from an EMBL/GenBank/DDBJ whole genome shotgun (WGS) entry which is preliminary data.</text>
</comment>
<keyword evidence="12" id="KW-0812">Transmembrane</keyword>
<feature type="binding site" evidence="11">
    <location>
        <position position="78"/>
    </location>
    <ligand>
        <name>UMP</name>
        <dbReference type="ChEBI" id="CHEBI:57865"/>
    </ligand>
</feature>
<comment type="similarity">
    <text evidence="3 11">Belongs to the UMP kinase family.</text>
</comment>
<evidence type="ECO:0000313" key="14">
    <source>
        <dbReference type="EMBL" id="MEX1667458.1"/>
    </source>
</evidence>
<dbReference type="Pfam" id="PF00696">
    <property type="entry name" value="AA_kinase"/>
    <property type="match status" value="1"/>
</dbReference>
<comment type="caution">
    <text evidence="11">Lacks conserved residue(s) required for the propagation of feature annotation.</text>
</comment>
<evidence type="ECO:0000256" key="11">
    <source>
        <dbReference type="HAMAP-Rule" id="MF_01220"/>
    </source>
</evidence>
<name>A0ABV3U0U3_9GAMM</name>
<feature type="domain" description="Aspartate/glutamate/uridylate kinase" evidence="13">
    <location>
        <begin position="11"/>
        <end position="219"/>
    </location>
</feature>
<keyword evidence="15" id="KW-1185">Reference proteome</keyword>
<proteinExistence type="inferred from homology"/>
<feature type="binding site" evidence="11">
    <location>
        <position position="58"/>
    </location>
    <ligand>
        <name>UMP</name>
        <dbReference type="ChEBI" id="CHEBI:57865"/>
    </ligand>
</feature>
<dbReference type="InterPro" id="IPR001048">
    <property type="entry name" value="Asp/Glu/Uridylate_kinase"/>
</dbReference>
<dbReference type="PANTHER" id="PTHR42833">
    <property type="entry name" value="URIDYLATE KINASE"/>
    <property type="match status" value="1"/>
</dbReference>
<feature type="transmembrane region" description="Helical" evidence="12">
    <location>
        <begin position="12"/>
        <end position="30"/>
    </location>
</feature>
<dbReference type="PANTHER" id="PTHR42833:SF4">
    <property type="entry name" value="URIDYLATE KINASE PUMPKIN, CHLOROPLASTIC"/>
    <property type="match status" value="1"/>
</dbReference>
<feature type="binding site" evidence="11">
    <location>
        <begin position="16"/>
        <end position="19"/>
    </location>
    <ligand>
        <name>ATP</name>
        <dbReference type="ChEBI" id="CHEBI:30616"/>
    </ligand>
</feature>
<keyword evidence="8 11" id="KW-0067">ATP-binding</keyword>
<feature type="binding site" evidence="11">
    <location>
        <position position="175"/>
    </location>
    <ligand>
        <name>ATP</name>
        <dbReference type="ChEBI" id="CHEBI:30616"/>
    </ligand>
</feature>
<keyword evidence="11" id="KW-0021">Allosteric enzyme</keyword>
<dbReference type="EMBL" id="JBFRYA010000001">
    <property type="protein sequence ID" value="MEX1667458.1"/>
    <property type="molecule type" value="Genomic_DNA"/>
</dbReference>
<keyword evidence="12" id="KW-1133">Transmembrane helix</keyword>
<reference evidence="14 15" key="1">
    <citation type="journal article" date="2011" name="Int. J. Syst. Evol. Microbiol.">
        <title>Zhongshania antarctica gen. nov., sp. nov. and Zhongshania guokunii sp. nov., gammaproteobacteria respectively isolated from coastal attached (fast) ice and surface seawater of the Antarctic.</title>
        <authorList>
            <person name="Li H.J."/>
            <person name="Zhang X.Y."/>
            <person name="Chen C.X."/>
            <person name="Zhang Y.J."/>
            <person name="Gao Z.M."/>
            <person name="Yu Y."/>
            <person name="Chen X.L."/>
            <person name="Chen B."/>
            <person name="Zhang Y.Z."/>
        </authorList>
    </citation>
    <scope>NUCLEOTIDE SEQUENCE [LARGE SCALE GENOMIC DNA]</scope>
    <source>
        <strain evidence="14 15">ZS6-22T</strain>
    </source>
</reference>
<protein>
    <recommendedName>
        <fullName evidence="11">Uridylate kinase</fullName>
        <shortName evidence="11">UK</shortName>
        <ecNumber evidence="11">2.7.4.22</ecNumber>
    </recommendedName>
    <alternativeName>
        <fullName evidence="11">Uridine monophosphate kinase</fullName>
        <shortName evidence="11">UMP kinase</shortName>
        <shortName evidence="11">UMPK</shortName>
    </alternativeName>
</protein>
<keyword evidence="12" id="KW-0472">Membrane</keyword>
<dbReference type="RefSeq" id="WP_368379787.1">
    <property type="nucleotide sequence ID" value="NZ_JBFRYA010000001.1"/>
</dbReference>